<reference evidence="2 3" key="1">
    <citation type="submission" date="2019-05" db="EMBL/GenBank/DDBJ databases">
        <title>Tamlana fucoidanivorans sp. nov., isolated from the surface of algae collected from Fujian province in China.</title>
        <authorList>
            <person name="Li J."/>
        </authorList>
    </citation>
    <scope>NUCLEOTIDE SEQUENCE [LARGE SCALE GENOMIC DNA]</scope>
    <source>
        <strain evidence="2 3">CW2-9</strain>
    </source>
</reference>
<keyword evidence="3" id="KW-1185">Reference proteome</keyword>
<feature type="signal peptide" evidence="1">
    <location>
        <begin position="1"/>
        <end position="20"/>
    </location>
</feature>
<dbReference type="Proteomes" id="UP000308713">
    <property type="component" value="Unassembled WGS sequence"/>
</dbReference>
<dbReference type="AlphaFoldDB" id="A0A5C4SJW5"/>
<name>A0A5C4SJW5_9FLAO</name>
<feature type="chain" id="PRO_5022745138" evidence="1">
    <location>
        <begin position="21"/>
        <end position="225"/>
    </location>
</feature>
<evidence type="ECO:0000256" key="1">
    <source>
        <dbReference type="SAM" id="SignalP"/>
    </source>
</evidence>
<dbReference type="OrthoDB" id="1436620at2"/>
<sequence length="225" mass="26747">MRFTNIFFTILFLFPFFNHAQKNFSTLGESSLSINHNVSQNYGMNIALRSRYILYSDFDVQYLQQQVDFLHFSSLKLSYNHRLSLGFLYRNRDWFQRGSDEFRLTEQFNYTKQKLGVRYGHRIRFEQRFFKTSTVYRQRYRFAVDFPLNGEKLDIGETYLISAVESLLSLSDLYQPETDLRLTAQIGWQLSQALKLQTGLEHRLEAFNLETFNTLFVLTSAVIKI</sequence>
<proteinExistence type="predicted"/>
<accession>A0A5C4SJW5</accession>
<organism evidence="2 3">
    <name type="scientific">Allotamlana fucoidanivorans</name>
    <dbReference type="NCBI Taxonomy" id="2583814"/>
    <lineage>
        <taxon>Bacteria</taxon>
        <taxon>Pseudomonadati</taxon>
        <taxon>Bacteroidota</taxon>
        <taxon>Flavobacteriia</taxon>
        <taxon>Flavobacteriales</taxon>
        <taxon>Flavobacteriaceae</taxon>
        <taxon>Allotamlana</taxon>
    </lineage>
</organism>
<keyword evidence="1" id="KW-0732">Signal</keyword>
<dbReference type="Pfam" id="PF10677">
    <property type="entry name" value="DUF2490"/>
    <property type="match status" value="1"/>
</dbReference>
<comment type="caution">
    <text evidence="2">The sequence shown here is derived from an EMBL/GenBank/DDBJ whole genome shotgun (WGS) entry which is preliminary data.</text>
</comment>
<dbReference type="EMBL" id="VDCS01000008">
    <property type="protein sequence ID" value="TNJ44206.1"/>
    <property type="molecule type" value="Genomic_DNA"/>
</dbReference>
<evidence type="ECO:0000313" key="3">
    <source>
        <dbReference type="Proteomes" id="UP000308713"/>
    </source>
</evidence>
<protein>
    <submittedName>
        <fullName evidence="2">DUF2490 domain-containing protein</fullName>
    </submittedName>
</protein>
<dbReference type="RefSeq" id="WP_139697014.1">
    <property type="nucleotide sequence ID" value="NZ_VDCS01000008.1"/>
</dbReference>
<gene>
    <name evidence="2" type="ORF">FGF67_09240</name>
</gene>
<evidence type="ECO:0000313" key="2">
    <source>
        <dbReference type="EMBL" id="TNJ44206.1"/>
    </source>
</evidence>
<dbReference type="InterPro" id="IPR019619">
    <property type="entry name" value="DUF2490"/>
</dbReference>